<name>A0AAD3DK70_9CHLO</name>
<gene>
    <name evidence="3" type="ORF">Agub_g4451</name>
</gene>
<feature type="domain" description="Tr-type G" evidence="2">
    <location>
        <begin position="178"/>
        <end position="444"/>
    </location>
</feature>
<feature type="compositionally biased region" description="Low complexity" evidence="1">
    <location>
        <begin position="844"/>
        <end position="856"/>
    </location>
</feature>
<proteinExistence type="predicted"/>
<dbReference type="SUPFAM" id="SSF52540">
    <property type="entry name" value="P-loop containing nucleoside triphosphate hydrolases"/>
    <property type="match status" value="1"/>
</dbReference>
<feature type="compositionally biased region" description="Low complexity" evidence="1">
    <location>
        <begin position="1128"/>
        <end position="1141"/>
    </location>
</feature>
<dbReference type="Gene3D" id="3.40.50.300">
    <property type="entry name" value="P-loop containing nucleotide triphosphate hydrolases"/>
    <property type="match status" value="1"/>
</dbReference>
<reference evidence="3 4" key="1">
    <citation type="journal article" date="2021" name="Sci. Rep.">
        <title>Genome sequencing of the multicellular alga Astrephomene provides insights into convergent evolution of germ-soma differentiation.</title>
        <authorList>
            <person name="Yamashita S."/>
            <person name="Yamamoto K."/>
            <person name="Matsuzaki R."/>
            <person name="Suzuki S."/>
            <person name="Yamaguchi H."/>
            <person name="Hirooka S."/>
            <person name="Minakuchi Y."/>
            <person name="Miyagishima S."/>
            <person name="Kawachi M."/>
            <person name="Toyoda A."/>
            <person name="Nozaki H."/>
        </authorList>
    </citation>
    <scope>NUCLEOTIDE SEQUENCE [LARGE SCALE GENOMIC DNA]</scope>
    <source>
        <strain evidence="3 4">NIES-4017</strain>
    </source>
</reference>
<dbReference type="InterPro" id="IPR009000">
    <property type="entry name" value="Transl_B-barrel_sf"/>
</dbReference>
<feature type="region of interest" description="Disordered" evidence="1">
    <location>
        <begin position="992"/>
        <end position="1013"/>
    </location>
</feature>
<dbReference type="GO" id="GO:0003746">
    <property type="term" value="F:translation elongation factor activity"/>
    <property type="evidence" value="ECO:0007669"/>
    <property type="project" value="TreeGrafter"/>
</dbReference>
<comment type="caution">
    <text evidence="3">The sequence shown here is derived from an EMBL/GenBank/DDBJ whole genome shotgun (WGS) entry which is preliminary data.</text>
</comment>
<evidence type="ECO:0000259" key="2">
    <source>
        <dbReference type="Pfam" id="PF00009"/>
    </source>
</evidence>
<dbReference type="Proteomes" id="UP001054857">
    <property type="component" value="Unassembled WGS sequence"/>
</dbReference>
<dbReference type="GO" id="GO:0005525">
    <property type="term" value="F:GTP binding"/>
    <property type="evidence" value="ECO:0007669"/>
    <property type="project" value="InterPro"/>
</dbReference>
<feature type="region of interest" description="Disordered" evidence="1">
    <location>
        <begin position="1128"/>
        <end position="1160"/>
    </location>
</feature>
<feature type="region of interest" description="Disordered" evidence="1">
    <location>
        <begin position="948"/>
        <end position="968"/>
    </location>
</feature>
<evidence type="ECO:0000313" key="3">
    <source>
        <dbReference type="EMBL" id="GFR43379.1"/>
    </source>
</evidence>
<feature type="region of interest" description="Disordered" evidence="1">
    <location>
        <begin position="806"/>
        <end position="829"/>
    </location>
</feature>
<keyword evidence="4" id="KW-1185">Reference proteome</keyword>
<evidence type="ECO:0000313" key="4">
    <source>
        <dbReference type="Proteomes" id="UP001054857"/>
    </source>
</evidence>
<feature type="region of interest" description="Disordered" evidence="1">
    <location>
        <begin position="1039"/>
        <end position="1066"/>
    </location>
</feature>
<dbReference type="InterPro" id="IPR027417">
    <property type="entry name" value="P-loop_NTPase"/>
</dbReference>
<protein>
    <recommendedName>
        <fullName evidence="2">Tr-type G domain-containing protein</fullName>
    </recommendedName>
</protein>
<sequence>MDLDLLGCRREPTTRKGARGRATAAEMAAMVDSGGKPPRREQHLRPEQIEALRLKREPKDLSVTCLDQEDEEGNVEYKFRIKDPHPMRLQQLITQMKFRLSEGNGECFYYIGVEDNGYPKGLEPQDLAASIATLQHMASSLGSAVTLISYLPAAWGRKAALMRVASSAAQEACHTDLRIVVAGSVDAGKSTLVAVLTHGSGGRPLLDNGRGLARMNVFRHKHEMQSGRTSSICHQLLGYDVEGRVINYSSPASSPLTPAEITSAACKVLTFLDMGGHEKYLKTALYGMTALLPHYGLLAVCAVGGLGRIAREHLAVAVALEVPVAVVVTKVELVCAERLAAVVGEVRQLVALTLRHESAAAAEQQQGAAGAGAGAASSEQRVEDASPLVTSEAEALCSARVLCELHADSLASPTARGALRVHMPIFPVSAVTGAGLPVLHAFLNALQPGTAPLKGAGSGPLSAAATSAGAAADGGCCCGRSSSGGGAAGSAGGSSPRGVDRSSFTSASSFCMKAPEAAAVLAAAAEEEELPNPPGWSAAPHPQQQQQLLYGPAVVAVAASATTADAPTTASRATIAAATAIAAVEVPAEAQAVHFQVDGTFEVEGVGSVVSGTLVSGMVRLGQQLVLGPTGAAGDFVRVVVRQLQRSHVQVQQVRAGQTCTIAISPAAVEAEEAGTGCVGRGVSGGTETVQLPLGRSPSVVVPGAGGATAALVSNTFNGGAGGRGMEAPAGDFDDALAAAQSALELCLTGGSSDVEDGGTSGMGCGADDDLFGFDAAASDVPSPPQPASAARCASAAAALQIPRQPSAAAATTAPSSSSSSRPLHSTTSFCADTATPAAAAAGWPAGSRSAAGSGPLSMSAPTRSMSVGEGLSRKGAGAGAAAGAGGSSWSPFGAMTPPRKGAVLLEPALQPRTSWTFEAVLILLGGHWPPRGLLSGRWPPAGVDEVGAPPHPEGRGLPPPPQASGAVLEGGGGGLQANGKTVGAGTAAAVATAARRQQRRQRRQRSAAGSGGTYVTVVHCGSVRQPAHVLMMQELFEEEEDLRQEQEQQLWPQGQEGEEAHGGPAGVVQRVTTGTANSSFSELRVSASTRAAAALLQSARNDQGAHDPQQQHRKHSGAPLLAANVATSGVNGSSSGNGATRTSLPAAGSPASTQHPHASEQDLGCLVRVVLRWQHRPEWLREGAKLLLRDRCDGRVAGAGFVRRVLL</sequence>
<dbReference type="Pfam" id="PF00009">
    <property type="entry name" value="GTP_EFTU"/>
    <property type="match status" value="1"/>
</dbReference>
<feature type="region of interest" description="Disordered" evidence="1">
    <location>
        <begin position="844"/>
        <end position="894"/>
    </location>
</feature>
<dbReference type="Gene3D" id="2.40.30.10">
    <property type="entry name" value="Translation factors"/>
    <property type="match status" value="1"/>
</dbReference>
<dbReference type="EMBL" id="BMAR01000005">
    <property type="protein sequence ID" value="GFR43379.1"/>
    <property type="molecule type" value="Genomic_DNA"/>
</dbReference>
<feature type="compositionally biased region" description="Basic residues" evidence="1">
    <location>
        <begin position="997"/>
        <end position="1006"/>
    </location>
</feature>
<evidence type="ECO:0000256" key="1">
    <source>
        <dbReference type="SAM" id="MobiDB-lite"/>
    </source>
</evidence>
<organism evidence="3 4">
    <name type="scientific">Astrephomene gubernaculifera</name>
    <dbReference type="NCBI Taxonomy" id="47775"/>
    <lineage>
        <taxon>Eukaryota</taxon>
        <taxon>Viridiplantae</taxon>
        <taxon>Chlorophyta</taxon>
        <taxon>core chlorophytes</taxon>
        <taxon>Chlorophyceae</taxon>
        <taxon>CS clade</taxon>
        <taxon>Chlamydomonadales</taxon>
        <taxon>Astrephomenaceae</taxon>
        <taxon>Astrephomene</taxon>
    </lineage>
</organism>
<dbReference type="PANTHER" id="PTHR43721">
    <property type="entry name" value="ELONGATION FACTOR TU-RELATED"/>
    <property type="match status" value="1"/>
</dbReference>
<dbReference type="InterPro" id="IPR000795">
    <property type="entry name" value="T_Tr_GTP-bd_dom"/>
</dbReference>
<accession>A0AAD3DK70</accession>
<dbReference type="InterPro" id="IPR050055">
    <property type="entry name" value="EF-Tu_GTPase"/>
</dbReference>
<dbReference type="SUPFAM" id="SSF50447">
    <property type="entry name" value="Translation proteins"/>
    <property type="match status" value="1"/>
</dbReference>
<dbReference type="PANTHER" id="PTHR43721:SF9">
    <property type="entry name" value="GTP-BINDING PROTEIN 1"/>
    <property type="match status" value="1"/>
</dbReference>
<dbReference type="AlphaFoldDB" id="A0AAD3DK70"/>
<feature type="compositionally biased region" description="Gly residues" evidence="1">
    <location>
        <begin position="877"/>
        <end position="887"/>
    </location>
</feature>
<dbReference type="FunFam" id="3.40.50.300:FF:001865">
    <property type="entry name" value="GTP-binding protein"/>
    <property type="match status" value="1"/>
</dbReference>
<dbReference type="GO" id="GO:0003924">
    <property type="term" value="F:GTPase activity"/>
    <property type="evidence" value="ECO:0007669"/>
    <property type="project" value="InterPro"/>
</dbReference>